<gene>
    <name evidence="4" type="ORF">K461DRAFT_128254</name>
</gene>
<dbReference type="PRINTS" id="PR00081">
    <property type="entry name" value="GDHRDH"/>
</dbReference>
<dbReference type="SUPFAM" id="SSF51735">
    <property type="entry name" value="NAD(P)-binding Rossmann-fold domains"/>
    <property type="match status" value="1"/>
</dbReference>
<evidence type="ECO:0000256" key="1">
    <source>
        <dbReference type="ARBA" id="ARBA00006484"/>
    </source>
</evidence>
<dbReference type="AlphaFoldDB" id="A0A9P4MLM7"/>
<keyword evidence="5" id="KW-1185">Reference proteome</keyword>
<sequence length="319" mass="34338">MTSLNISLDDIPDLSGKVVVLTGGASGIGLAAARIFAHKGAHVTVLDIVPIDETFDIFAAPGKEPRPSPLSDKPSGTIHYRHCDVTSWPSLRDAFLSFSHIDIAVSNAGTIQDPGYFDDVLDEQGQLAEPKHHVVDLNFRAVLNFTKLAIRQFRTQPPGNSLVITTSSTAYSPEQSLPVYSATKLGLIGLIRGLRTMADIYGTTVNGVAPGATVSKLLPPDLAGMMRAAGVPISCAYHVGLAVVYSAVARQPHAVAAYGKDDPAKVKAEGRWNGRIILTIEDTWSEIEEPIADLRESWMGKENSDVMHAMQRATDLREM</sequence>
<organism evidence="4 5">
    <name type="scientific">Myriangium duriaei CBS 260.36</name>
    <dbReference type="NCBI Taxonomy" id="1168546"/>
    <lineage>
        <taxon>Eukaryota</taxon>
        <taxon>Fungi</taxon>
        <taxon>Dikarya</taxon>
        <taxon>Ascomycota</taxon>
        <taxon>Pezizomycotina</taxon>
        <taxon>Dothideomycetes</taxon>
        <taxon>Dothideomycetidae</taxon>
        <taxon>Myriangiales</taxon>
        <taxon>Myriangiaceae</taxon>
        <taxon>Myriangium</taxon>
    </lineage>
</organism>
<dbReference type="InterPro" id="IPR002347">
    <property type="entry name" value="SDR_fam"/>
</dbReference>
<dbReference type="Pfam" id="PF00106">
    <property type="entry name" value="adh_short"/>
    <property type="match status" value="1"/>
</dbReference>
<comment type="similarity">
    <text evidence="1">Belongs to the short-chain dehydrogenases/reductases (SDR) family.</text>
</comment>
<dbReference type="OrthoDB" id="37659at2759"/>
<dbReference type="PANTHER" id="PTHR43180:SF80">
    <property type="entry name" value="NAD(P)-BINDING PROTEIN"/>
    <property type="match status" value="1"/>
</dbReference>
<evidence type="ECO:0000313" key="5">
    <source>
        <dbReference type="Proteomes" id="UP000799439"/>
    </source>
</evidence>
<evidence type="ECO:0000256" key="2">
    <source>
        <dbReference type="ARBA" id="ARBA00022857"/>
    </source>
</evidence>
<dbReference type="InterPro" id="IPR036291">
    <property type="entry name" value="NAD(P)-bd_dom_sf"/>
</dbReference>
<evidence type="ECO:0000313" key="4">
    <source>
        <dbReference type="EMBL" id="KAF2154364.1"/>
    </source>
</evidence>
<keyword evidence="2" id="KW-0521">NADP</keyword>
<name>A0A9P4MLM7_9PEZI</name>
<reference evidence="4" key="1">
    <citation type="journal article" date="2020" name="Stud. Mycol.">
        <title>101 Dothideomycetes genomes: a test case for predicting lifestyles and emergence of pathogens.</title>
        <authorList>
            <person name="Haridas S."/>
            <person name="Albert R."/>
            <person name="Binder M."/>
            <person name="Bloem J."/>
            <person name="Labutti K."/>
            <person name="Salamov A."/>
            <person name="Andreopoulos B."/>
            <person name="Baker S."/>
            <person name="Barry K."/>
            <person name="Bills G."/>
            <person name="Bluhm B."/>
            <person name="Cannon C."/>
            <person name="Castanera R."/>
            <person name="Culley D."/>
            <person name="Daum C."/>
            <person name="Ezra D."/>
            <person name="Gonzalez J."/>
            <person name="Henrissat B."/>
            <person name="Kuo A."/>
            <person name="Liang C."/>
            <person name="Lipzen A."/>
            <person name="Lutzoni F."/>
            <person name="Magnuson J."/>
            <person name="Mondo S."/>
            <person name="Nolan M."/>
            <person name="Ohm R."/>
            <person name="Pangilinan J."/>
            <person name="Park H.-J."/>
            <person name="Ramirez L."/>
            <person name="Alfaro M."/>
            <person name="Sun H."/>
            <person name="Tritt A."/>
            <person name="Yoshinaga Y."/>
            <person name="Zwiers L.-H."/>
            <person name="Turgeon B."/>
            <person name="Goodwin S."/>
            <person name="Spatafora J."/>
            <person name="Crous P."/>
            <person name="Grigoriev I."/>
        </authorList>
    </citation>
    <scope>NUCLEOTIDE SEQUENCE</scope>
    <source>
        <strain evidence="4">CBS 260.36</strain>
    </source>
</reference>
<dbReference type="PROSITE" id="PS00061">
    <property type="entry name" value="ADH_SHORT"/>
    <property type="match status" value="1"/>
</dbReference>
<keyword evidence="3" id="KW-0560">Oxidoreductase</keyword>
<proteinExistence type="inferred from homology"/>
<protein>
    <submittedName>
        <fullName evidence="4">NAD(P)-binding protein</fullName>
    </submittedName>
</protein>
<dbReference type="Proteomes" id="UP000799439">
    <property type="component" value="Unassembled WGS sequence"/>
</dbReference>
<dbReference type="InterPro" id="IPR020904">
    <property type="entry name" value="Sc_DH/Rdtase_CS"/>
</dbReference>
<dbReference type="Gene3D" id="3.40.50.720">
    <property type="entry name" value="NAD(P)-binding Rossmann-like Domain"/>
    <property type="match status" value="1"/>
</dbReference>
<comment type="caution">
    <text evidence="4">The sequence shown here is derived from an EMBL/GenBank/DDBJ whole genome shotgun (WGS) entry which is preliminary data.</text>
</comment>
<dbReference type="PANTHER" id="PTHR43180">
    <property type="entry name" value="3-OXOACYL-(ACYL-CARRIER-PROTEIN) REDUCTASE (AFU_ORTHOLOGUE AFUA_6G11210)"/>
    <property type="match status" value="1"/>
</dbReference>
<evidence type="ECO:0000256" key="3">
    <source>
        <dbReference type="ARBA" id="ARBA00023002"/>
    </source>
</evidence>
<dbReference type="GO" id="GO:0016491">
    <property type="term" value="F:oxidoreductase activity"/>
    <property type="evidence" value="ECO:0007669"/>
    <property type="project" value="UniProtKB-KW"/>
</dbReference>
<accession>A0A9P4MLM7</accession>
<dbReference type="EMBL" id="ML996084">
    <property type="protein sequence ID" value="KAF2154364.1"/>
    <property type="molecule type" value="Genomic_DNA"/>
</dbReference>